<dbReference type="OrthoDB" id="189220at2759"/>
<dbReference type="InterPro" id="IPR023174">
    <property type="entry name" value="PDEase_CS"/>
</dbReference>
<feature type="binding site" evidence="4">
    <location>
        <position position="363"/>
    </location>
    <ligand>
        <name>AMP</name>
        <dbReference type="ChEBI" id="CHEBI:456215"/>
    </ligand>
</feature>
<evidence type="ECO:0000256" key="3">
    <source>
        <dbReference type="PIRSR" id="PIRSR623088-1"/>
    </source>
</evidence>
<feature type="active site" description="Proton donor" evidence="3">
    <location>
        <position position="159"/>
    </location>
</feature>
<protein>
    <recommendedName>
        <fullName evidence="6">PDEase domain-containing protein</fullName>
    </recommendedName>
</protein>
<dbReference type="EMBL" id="MPUH01000579">
    <property type="protein sequence ID" value="OMJ77358.1"/>
    <property type="molecule type" value="Genomic_DNA"/>
</dbReference>
<feature type="binding site" evidence="4">
    <location>
        <begin position="159"/>
        <end position="163"/>
    </location>
    <ligand>
        <name>AMP</name>
        <dbReference type="ChEBI" id="CHEBI:456215"/>
    </ligand>
</feature>
<dbReference type="Pfam" id="PF00233">
    <property type="entry name" value="PDEase_I"/>
    <property type="match status" value="1"/>
</dbReference>
<dbReference type="InterPro" id="IPR036971">
    <property type="entry name" value="PDEase_catalytic_dom_sf"/>
</dbReference>
<feature type="binding site" evidence="5">
    <location>
        <position position="201"/>
    </location>
    <ligand>
        <name>Zn(2+)</name>
        <dbReference type="ChEBI" id="CHEBI:29105"/>
        <label>2</label>
    </ligand>
</feature>
<keyword evidence="2" id="KW-0378">Hydrolase</keyword>
<name>A0A1R2BKR5_9CILI</name>
<dbReference type="SUPFAM" id="SSF109604">
    <property type="entry name" value="HD-domain/PDEase-like"/>
    <property type="match status" value="1"/>
</dbReference>
<proteinExistence type="predicted"/>
<dbReference type="GO" id="GO:0007165">
    <property type="term" value="P:signal transduction"/>
    <property type="evidence" value="ECO:0007669"/>
    <property type="project" value="InterPro"/>
</dbReference>
<gene>
    <name evidence="7" type="ORF">SteCoe_23055</name>
</gene>
<organism evidence="7 8">
    <name type="scientific">Stentor coeruleus</name>
    <dbReference type="NCBI Taxonomy" id="5963"/>
    <lineage>
        <taxon>Eukaryota</taxon>
        <taxon>Sar</taxon>
        <taxon>Alveolata</taxon>
        <taxon>Ciliophora</taxon>
        <taxon>Postciliodesmatophora</taxon>
        <taxon>Heterotrichea</taxon>
        <taxon>Heterotrichida</taxon>
        <taxon>Stentoridae</taxon>
        <taxon>Stentor</taxon>
    </lineage>
</organism>
<reference evidence="7 8" key="1">
    <citation type="submission" date="2016-11" db="EMBL/GenBank/DDBJ databases">
        <title>The macronuclear genome of Stentor coeruleus: a giant cell with tiny introns.</title>
        <authorList>
            <person name="Slabodnick M."/>
            <person name="Ruby J.G."/>
            <person name="Reiff S.B."/>
            <person name="Swart E.C."/>
            <person name="Gosai S."/>
            <person name="Prabakaran S."/>
            <person name="Witkowska E."/>
            <person name="Larue G.E."/>
            <person name="Fisher S."/>
            <person name="Freeman R.M."/>
            <person name="Gunawardena J."/>
            <person name="Chu W."/>
            <person name="Stover N.A."/>
            <person name="Gregory B.D."/>
            <person name="Nowacki M."/>
            <person name="Derisi J."/>
            <person name="Roy S.W."/>
            <person name="Marshall W.F."/>
            <person name="Sood P."/>
        </authorList>
    </citation>
    <scope>NUCLEOTIDE SEQUENCE [LARGE SCALE GENOMIC DNA]</scope>
    <source>
        <strain evidence="7">WM001</strain>
    </source>
</reference>
<keyword evidence="1 5" id="KW-0479">Metal-binding</keyword>
<dbReference type="GO" id="GO:0004114">
    <property type="term" value="F:3',5'-cyclic-nucleotide phosphodiesterase activity"/>
    <property type="evidence" value="ECO:0007669"/>
    <property type="project" value="InterPro"/>
</dbReference>
<feature type="binding site" evidence="5">
    <location>
        <position position="163"/>
    </location>
    <ligand>
        <name>Zn(2+)</name>
        <dbReference type="ChEBI" id="CHEBI:29105"/>
        <label>1</label>
    </ligand>
</feature>
<feature type="binding site" evidence="4">
    <location>
        <position position="310"/>
    </location>
    <ligand>
        <name>AMP</name>
        <dbReference type="ChEBI" id="CHEBI:456215"/>
    </ligand>
</feature>
<dbReference type="Proteomes" id="UP000187209">
    <property type="component" value="Unassembled WGS sequence"/>
</dbReference>
<dbReference type="GO" id="GO:0046872">
    <property type="term" value="F:metal ion binding"/>
    <property type="evidence" value="ECO:0007669"/>
    <property type="project" value="UniProtKB-KW"/>
</dbReference>
<feature type="domain" description="PDEase" evidence="6">
    <location>
        <begin position="68"/>
        <end position="405"/>
    </location>
</feature>
<dbReference type="PANTHER" id="PTHR11347">
    <property type="entry name" value="CYCLIC NUCLEOTIDE PHOSPHODIESTERASE"/>
    <property type="match status" value="1"/>
</dbReference>
<evidence type="ECO:0000259" key="6">
    <source>
        <dbReference type="PROSITE" id="PS51845"/>
    </source>
</evidence>
<evidence type="ECO:0000256" key="4">
    <source>
        <dbReference type="PIRSR" id="PIRSR623088-2"/>
    </source>
</evidence>
<evidence type="ECO:0000313" key="7">
    <source>
        <dbReference type="EMBL" id="OMJ77358.1"/>
    </source>
</evidence>
<dbReference type="PRINTS" id="PR00387">
    <property type="entry name" value="PDIESTERASE1"/>
</dbReference>
<evidence type="ECO:0000313" key="8">
    <source>
        <dbReference type="Proteomes" id="UP000187209"/>
    </source>
</evidence>
<feature type="binding site" evidence="5">
    <location>
        <position position="310"/>
    </location>
    <ligand>
        <name>Zn(2+)</name>
        <dbReference type="ChEBI" id="CHEBI:29105"/>
        <label>1</label>
    </ligand>
</feature>
<dbReference type="InterPro" id="IPR002073">
    <property type="entry name" value="PDEase_catalytic_dom"/>
</dbReference>
<sequence>MGCSSSLLKKQKVIDPIQASEQEARILSKLRELGLQFDGMGSNTELELIRQTFLSLQEIDQNRKNVWLQALYNDILAPLYFSKFDNFKYNSSNPFVPNQNLLCQLRNKDFDTIIKPKDELRECLLNIFWDHMNIFNIDLVKMQRFIMAVCENYQDNPFHSFYHAFSVCQMIFTISEKNNQFGRFLLPMENFALFLSGLGHDLNHPGVTNVFMINSRHPLAVRYNDISVLENHHAATLIHFLELPGCDILNSMSSEDQTHMRKIIIPTVLATDMAKHNFVMEHFISCMREFNKDKGEHRQSFLDIVLHACDVGNPVMKFELATVWSLKIIQEFNEQVWKEEQKSIPVSEFMRIGSDINKIKRNQIGFIDMFIHPLWMLLGNHVEGIEEYLESIENNRRSWEKIESL</sequence>
<dbReference type="InterPro" id="IPR023088">
    <property type="entry name" value="PDEase"/>
</dbReference>
<comment type="caution">
    <text evidence="7">The sequence shown here is derived from an EMBL/GenBank/DDBJ whole genome shotgun (WGS) entry which is preliminary data.</text>
</comment>
<feature type="binding site" evidence="5">
    <location>
        <position position="201"/>
    </location>
    <ligand>
        <name>Zn(2+)</name>
        <dbReference type="ChEBI" id="CHEBI:29105"/>
        <label>1</label>
    </ligand>
</feature>
<dbReference type="PROSITE" id="PS00126">
    <property type="entry name" value="PDEASE_I_1"/>
    <property type="match status" value="1"/>
</dbReference>
<evidence type="ECO:0000256" key="5">
    <source>
        <dbReference type="PIRSR" id="PIRSR623088-3"/>
    </source>
</evidence>
<feature type="binding site" evidence="5">
    <location>
        <position position="200"/>
    </location>
    <ligand>
        <name>Zn(2+)</name>
        <dbReference type="ChEBI" id="CHEBI:29105"/>
        <label>1</label>
    </ligand>
</feature>
<dbReference type="PROSITE" id="PS51845">
    <property type="entry name" value="PDEASE_I_2"/>
    <property type="match status" value="1"/>
</dbReference>
<dbReference type="Gene3D" id="1.10.1300.10">
    <property type="entry name" value="3'5'-cyclic nucleotide phosphodiesterase, catalytic domain"/>
    <property type="match status" value="1"/>
</dbReference>
<dbReference type="AlphaFoldDB" id="A0A1R2BKR5"/>
<evidence type="ECO:0000256" key="2">
    <source>
        <dbReference type="ARBA" id="ARBA00022801"/>
    </source>
</evidence>
<accession>A0A1R2BKR5</accession>
<evidence type="ECO:0000256" key="1">
    <source>
        <dbReference type="ARBA" id="ARBA00022723"/>
    </source>
</evidence>
<keyword evidence="8" id="KW-1185">Reference proteome</keyword>
<feature type="binding site" evidence="4">
    <location>
        <position position="201"/>
    </location>
    <ligand>
        <name>AMP</name>
        <dbReference type="ChEBI" id="CHEBI:456215"/>
    </ligand>
</feature>